<dbReference type="SUPFAM" id="SSF53850">
    <property type="entry name" value="Periplasmic binding protein-like II"/>
    <property type="match status" value="1"/>
</dbReference>
<dbReference type="Proteomes" id="UP001467690">
    <property type="component" value="Unassembled WGS sequence"/>
</dbReference>
<dbReference type="EMBL" id="JBELOE010000143">
    <property type="protein sequence ID" value="MER2491665.1"/>
    <property type="molecule type" value="Genomic_DNA"/>
</dbReference>
<feature type="chain" id="PRO_5046710701" evidence="1">
    <location>
        <begin position="23"/>
        <end position="283"/>
    </location>
</feature>
<protein>
    <submittedName>
        <fullName evidence="2">Diguanylate cyclase</fullName>
    </submittedName>
</protein>
<accession>A0ABV1RFH6</accession>
<evidence type="ECO:0000313" key="3">
    <source>
        <dbReference type="Proteomes" id="UP001467690"/>
    </source>
</evidence>
<dbReference type="PROSITE" id="PS51257">
    <property type="entry name" value="PROKAR_LIPOPROTEIN"/>
    <property type="match status" value="1"/>
</dbReference>
<keyword evidence="3" id="KW-1185">Reference proteome</keyword>
<proteinExistence type="predicted"/>
<dbReference type="RefSeq" id="WP_350401257.1">
    <property type="nucleotide sequence ID" value="NZ_JBELOE010000143.1"/>
</dbReference>
<feature type="signal peptide" evidence="1">
    <location>
        <begin position="1"/>
        <end position="22"/>
    </location>
</feature>
<name>A0ABV1RFH6_9ALTE</name>
<reference evidence="2 3" key="1">
    <citation type="submission" date="2024-06" db="EMBL/GenBank/DDBJ databases">
        <authorList>
            <person name="Chen R.Y."/>
        </authorList>
    </citation>
    <scope>NUCLEOTIDE SEQUENCE [LARGE SCALE GENOMIC DNA]</scope>
    <source>
        <strain evidence="2 3">D2</strain>
    </source>
</reference>
<comment type="caution">
    <text evidence="2">The sequence shown here is derived from an EMBL/GenBank/DDBJ whole genome shotgun (WGS) entry which is preliminary data.</text>
</comment>
<evidence type="ECO:0000256" key="1">
    <source>
        <dbReference type="SAM" id="SignalP"/>
    </source>
</evidence>
<sequence>MRLNVSTILSAIIYVVCFSSQACQQTLYVPLIESNKDKLITALLSLSVNKSGNDICIRQIDKSLTEARKSMFVDKGLIDVQWASKGSRANRLLKPIPEAIFRGLGGYRIFVIRKGEQARFDKIFTLDDLKKLTAGQGDFWGDTKVLKSAGLPVVTSTQARRLWKMLHAKRYDYLPLAVHEPWHDIKIRPELNLTVEKNLLLVYPSALYFYVEQDDHKLYDLLLSGMQAALADGSYHALLLKSDMIQSVVKNANVKGRRIISINKTPAEIQQDQFLNLLIKQTE</sequence>
<gene>
    <name evidence="2" type="ORF">ABS311_07195</name>
</gene>
<evidence type="ECO:0000313" key="2">
    <source>
        <dbReference type="EMBL" id="MER2491665.1"/>
    </source>
</evidence>
<organism evidence="2 3">
    <name type="scientific">Catenovulum sediminis</name>
    <dbReference type="NCBI Taxonomy" id="1740262"/>
    <lineage>
        <taxon>Bacteria</taxon>
        <taxon>Pseudomonadati</taxon>
        <taxon>Pseudomonadota</taxon>
        <taxon>Gammaproteobacteria</taxon>
        <taxon>Alteromonadales</taxon>
        <taxon>Alteromonadaceae</taxon>
        <taxon>Catenovulum</taxon>
    </lineage>
</organism>
<keyword evidence="1" id="KW-0732">Signal</keyword>